<evidence type="ECO:0000313" key="3">
    <source>
        <dbReference type="EMBL" id="CCC46672.1"/>
    </source>
</evidence>
<dbReference type="Gene3D" id="2.130.10.10">
    <property type="entry name" value="YVTN repeat-like/Quinoprotein amine dehydrogenase"/>
    <property type="match status" value="1"/>
</dbReference>
<dbReference type="InterPro" id="IPR000409">
    <property type="entry name" value="BEACH_dom"/>
</dbReference>
<dbReference type="InterPro" id="IPR036322">
    <property type="entry name" value="WD40_repeat_dom_sf"/>
</dbReference>
<dbReference type="SUPFAM" id="SSF81837">
    <property type="entry name" value="BEACH domain"/>
    <property type="match status" value="1"/>
</dbReference>
<proteinExistence type="predicted"/>
<feature type="compositionally biased region" description="Acidic residues" evidence="1">
    <location>
        <begin position="1255"/>
        <end position="1269"/>
    </location>
</feature>
<organism evidence="3">
    <name type="scientific">Trypanosoma vivax (strain Y486)</name>
    <dbReference type="NCBI Taxonomy" id="1055687"/>
    <lineage>
        <taxon>Eukaryota</taxon>
        <taxon>Discoba</taxon>
        <taxon>Euglenozoa</taxon>
        <taxon>Kinetoplastea</taxon>
        <taxon>Metakinetoplastina</taxon>
        <taxon>Trypanosomatida</taxon>
        <taxon>Trypanosomatidae</taxon>
        <taxon>Trypanosoma</taxon>
        <taxon>Duttonella</taxon>
    </lineage>
</organism>
<dbReference type="PANTHER" id="PTHR13743:SF112">
    <property type="entry name" value="BEACH DOMAIN-CONTAINING PROTEIN"/>
    <property type="match status" value="1"/>
</dbReference>
<dbReference type="InterPro" id="IPR050865">
    <property type="entry name" value="BEACH_Domain"/>
</dbReference>
<dbReference type="SMART" id="SM01026">
    <property type="entry name" value="Beach"/>
    <property type="match status" value="1"/>
</dbReference>
<dbReference type="Gene3D" id="1.10.1540.10">
    <property type="entry name" value="BEACH domain"/>
    <property type="match status" value="1"/>
</dbReference>
<dbReference type="CDD" id="cd06071">
    <property type="entry name" value="Beach"/>
    <property type="match status" value="1"/>
</dbReference>
<name>G0TRV0_TRYVY</name>
<accession>G0TRV0</accession>
<dbReference type="PANTHER" id="PTHR13743">
    <property type="entry name" value="BEIGE/BEACH-RELATED"/>
    <property type="match status" value="1"/>
</dbReference>
<reference evidence="3" key="1">
    <citation type="journal article" date="2012" name="Proc. Natl. Acad. Sci. U.S.A.">
        <title>Antigenic diversity is generated by distinct evolutionary mechanisms in African trypanosome species.</title>
        <authorList>
            <person name="Jackson A.P."/>
            <person name="Berry A."/>
            <person name="Aslett M."/>
            <person name="Allison H.C."/>
            <person name="Burton P."/>
            <person name="Vavrova-Anderson J."/>
            <person name="Brown R."/>
            <person name="Browne H."/>
            <person name="Corton N."/>
            <person name="Hauser H."/>
            <person name="Gamble J."/>
            <person name="Gilderthorp R."/>
            <person name="Marcello L."/>
            <person name="McQuillan J."/>
            <person name="Otto T.D."/>
            <person name="Quail M.A."/>
            <person name="Sanders M.J."/>
            <person name="van Tonder A."/>
            <person name="Ginger M.L."/>
            <person name="Field M.C."/>
            <person name="Barry J.D."/>
            <person name="Hertz-Fowler C."/>
            <person name="Berriman M."/>
        </authorList>
    </citation>
    <scope>NUCLEOTIDE SEQUENCE</scope>
    <source>
        <strain evidence="3">Y486</strain>
    </source>
</reference>
<protein>
    <recommendedName>
        <fullName evidence="2">BEACH domain-containing protein</fullName>
    </recommendedName>
</protein>
<evidence type="ECO:0000259" key="2">
    <source>
        <dbReference type="PROSITE" id="PS50197"/>
    </source>
</evidence>
<dbReference type="VEuPathDB" id="TriTrypDB:TvY486_0200840"/>
<feature type="compositionally biased region" description="Basic and acidic residues" evidence="1">
    <location>
        <begin position="1270"/>
        <end position="1279"/>
    </location>
</feature>
<sequence>MLPAAQEFLSRASRALEATDSRRRLLDAKPRSCNSDVRQILEEEHSRWTEAARVFQRFNQEEEIPLISSTVDDMYCYLFRLCDGLLDYVREFVTGSEQGGQQKDLLQRVTLLFEGGIFHFFTVLCSKKKCASLLGGDEVKGVDLQSHVFELLIGQKHFVWMASVFTAFCDEARRACAGEASVRASSATAVRASLECLLLCSEESILCARALMFTEPRPLVGHLLYGLRLRVATKSLMYTQATLGDAVVSLPTSQSPHQQPAAADKTKVCCAEGELGRMGNRQLAEYLLKIRRSVFSEVNLLALSVAVHVMKNASGYESPAVVTALCFIIELSGHALIPQMCGESKVPLPLSVKIAMYENILSAWSALLWCLRAASSDISQPDSAAKCNAVLQEQLKHNLAECLALLLEHCQVILCSESCLLNLITLQCAPTLLHGASAMECGTVWTHYPPTVVMQSSRFPTEFDECGGSGLPLLDPPVICKQTNDDWWYDSVVFVKVAKGLVTVMCEALGRDTESYSIRPMILGLLSRVSLNSSAAFNGLDGHCVIRLILTELRKADVQLPVSTFRQDERVAMRGDGGAGGESVVSGASLSGIVPGNGYTQERCAATSGSDSDAPNTCAHFLVGYLWRAYGELRIRPLSAEIIELIELPLLLVQWLKLVTLGCSISHTLAFLFTTVVTLWRIGLTHDEEGQFFMRSKEVLLELLATLEEVDGMMNSIVCMTTASGADADTVVSDSCGDRDTMIHLIPISDKCWTSSADVTSAVGGDAVALISGMLDFHLQQDARFVRIEELRLFLGFFLSTDASLHELGRACITCTLQYDVVYGAYFELLDEMESSTLQRFLPYLAPDGQQSERQTWLFKKGCVTAVVTALQRVLSTPSCVDDFPTFTRQVFFFLSAVEPSHSCGPQLATTQLVHAVTYSLPSLGDNVAHFIALAQAVLNAAVSGNRQDGENAPDRPTSGPFTMRCHDFVVKKPFFLSLLPPLLQRAHEMGIHMWEDLVSTIQLLLRSTGRIRSETLLHWAVQTRHTSLLPYLELEPATAEQMLPFIETRSGELKSFWTPVLLEAPERSEVRFGSTGGIVITVKQWPTQGFTISSHFRLDKVGSCVELFELVGSDGTASTSVAVCLVDGSSLYVQTNGKPVLIGEFHSFSGLVLQQWAQFHIVMSVTHTASVYLNATKIGSCSLRYFRPRSEVKIHVGFVNRVIPGALLSLGAVVLWDEELTTPQVEAHVAGHTPPVSEAEAEGGMDGTMGSGAESDDGASFDSESIDAESEKSVKNEGKCSATTTSTYSSTHVAEDAPHFVMQSLESLALANSEASETVQDTSKSLLQEESRDHGRVAVLKDGFDILDLAPNKSISHESIPATENGKHLSAYNADREDQSNRQGYLSSLGRGASARNYGALKKSAARVLHNIIAASVQAPPIPPHSPHTQLYGPCGGLLFQLMFLRGSIKDAEERAATLVRLFAQQIMKHAILARDPLLSEEEVSPRARKAAHNLKGELSVAQWSSGMGHLLFHPAGSSPTHSRENQSNDRAESSVQSANGVIFHNLHGFNNLLVDLLTLKMIKLGNIVPYFAKLLSHATLTWPKPPLEELRVQVANICIVSLSKPSAERVTTGEMTLVHLLLSKALSPPWPMKKMLDYLVSALLRVYTNQPWPVTSEVAEGQRRELAARCLRVVMRAHDGREELKKALSLNTVTQRTSLCKGIAAALLMKEETDALIAFEAYCSSNAPLLQALISGRLKAKTEHALKLLLKKRNEFVQHIKKLNEEFRCGTQPKDKHHTAVLAQSFTAGFTSRVGSIALLEPTRWHWLTLSCCSLEHDDARLRTLYYVDARRNRSKVVVRDTRFISDNGALHTGEQHRRVASTGTATSGAGTSCQSVSLMNAGHCEQQASHMSTLLLPFPLRCRPYIIHGTVPFIDSRIEVTPSAVTLLQYLLQPREVLRFICNGFHVYGINVTPCLILLTDSALKVFGFSHVTEEGDIVICDKEDGSGGEGQSQEIKPPFVTTEDKCGLEEGEKQGHRHFNNLAHHVTKKLRRFLAEGVGGGGGGRKYREKEAHKDGTRVAQSVKHASGQSYKDLYWVYPVRNISGMRLAQYMHQDTAIILELMYDDGPMLSIVDSKQSMNTRVRDAFIGTLQDVLGTRRCVFQDHYKMHSLMRHTLACWVAGSMSTFDYLTVLNRAAGRTVLDYNQYPVFPWVIADYRSDTLVLESESSYRDLSMPMGAQTEARRQAVGQMFSQMVEIQQQEEDVKGLEDVGGESEKTLCRTWPFHHGTHYSTGGGVLHYLIRVEPFTTFARIFQGGELDVAARLFDSVEGSYQSCINGPADCKELTPEFYTDGQFLINVNHCDFGEKSDGTAVDDVKLPPWAKNSAQVFTAVMRYVLESDAVSRNIHRWIDLIFGVRRRGQLAEECYNVFQRMTYGEEVLKALRNTQDPHDVDVIIAEVENFGQTPVQLFRDCHPAQNETAPTRTAPNDQKHFGIINHYVASGSGTANANWSNNNSIASISSSNASSGMSAVVGAGVGARRPYTLGPHTSASSALAPRVRLMLKSVLGRAQQPISLRDPPAGSFLVLPENLLGVFRAFLGPVTDFATTRSGQFAQCFRYLAPVDDEDYTIGFVQGEDTLMRFDNTSGALLSSLKFLSVPESSVNVSATRVSCRETLVVIGSITGAIYCLKPSLETGALVLSATLCHHTNSIAGFALDTDFGRMVSFTVSVDDFPIVWCVQQLRIVMLHRLDMGKAVSQSATACERRVVSATVDSLSANSVIATTRYVAIFDRSGEICGAGGLPQPTSNSDAIEATAQHPSTSAEVVNRMAPRIANISCVTVYSTPEWAGGTQLLLTGHEDGSLSLWSATRLPPHETAHGCTMDIKHHGFISEGSNRMGTGAVTAIRQPQQGVPSFLVGFQSGSVKVLSFDQLGN</sequence>
<dbReference type="EMBL" id="HE573018">
    <property type="protein sequence ID" value="CCC46672.1"/>
    <property type="molecule type" value="Genomic_DNA"/>
</dbReference>
<dbReference type="SUPFAM" id="SSF50978">
    <property type="entry name" value="WD40 repeat-like"/>
    <property type="match status" value="1"/>
</dbReference>
<feature type="domain" description="BEACH" evidence="2">
    <location>
        <begin position="2148"/>
        <end position="2462"/>
    </location>
</feature>
<evidence type="ECO:0000256" key="1">
    <source>
        <dbReference type="SAM" id="MobiDB-lite"/>
    </source>
</evidence>
<dbReference type="Pfam" id="PF02138">
    <property type="entry name" value="Beach"/>
    <property type="match status" value="1"/>
</dbReference>
<dbReference type="InterPro" id="IPR036372">
    <property type="entry name" value="BEACH_dom_sf"/>
</dbReference>
<feature type="region of interest" description="Disordered" evidence="1">
    <location>
        <begin position="1231"/>
        <end position="1289"/>
    </location>
</feature>
<gene>
    <name evidence="3" type="ORF">TVY486_0200840</name>
</gene>
<dbReference type="PROSITE" id="PS50197">
    <property type="entry name" value="BEACH"/>
    <property type="match status" value="1"/>
</dbReference>
<dbReference type="InterPro" id="IPR015943">
    <property type="entry name" value="WD40/YVTN_repeat-like_dom_sf"/>
</dbReference>